<keyword evidence="2" id="KW-0547">Nucleotide-binding</keyword>
<reference evidence="6 7" key="1">
    <citation type="submission" date="2022-09" db="EMBL/GenBank/DDBJ databases">
        <authorList>
            <person name="Palmer J.M."/>
        </authorList>
    </citation>
    <scope>NUCLEOTIDE SEQUENCE [LARGE SCALE GENOMIC DNA]</scope>
    <source>
        <strain evidence="6 7">DSM 7382</strain>
    </source>
</reference>
<dbReference type="GO" id="GO:0005524">
    <property type="term" value="F:ATP binding"/>
    <property type="evidence" value="ECO:0007669"/>
    <property type="project" value="UniProtKB-KW"/>
</dbReference>
<dbReference type="Gene3D" id="1.10.510.10">
    <property type="entry name" value="Transferase(Phosphotransferase) domain 1"/>
    <property type="match status" value="1"/>
</dbReference>
<dbReference type="InterPro" id="IPR000719">
    <property type="entry name" value="Prot_kinase_dom"/>
</dbReference>
<dbReference type="Pfam" id="PF06479">
    <property type="entry name" value="Ribonuc_2-5A"/>
    <property type="match status" value="1"/>
</dbReference>
<evidence type="ECO:0000256" key="1">
    <source>
        <dbReference type="ARBA" id="ARBA00022729"/>
    </source>
</evidence>
<dbReference type="InterPro" id="IPR038357">
    <property type="entry name" value="KEN_sf"/>
</dbReference>
<keyword evidence="1" id="KW-0732">Signal</keyword>
<evidence type="ECO:0000313" key="7">
    <source>
        <dbReference type="Proteomes" id="UP001385951"/>
    </source>
</evidence>
<dbReference type="Gene3D" id="1.20.1440.180">
    <property type="entry name" value="KEN domain"/>
    <property type="match status" value="1"/>
</dbReference>
<dbReference type="GO" id="GO:1990604">
    <property type="term" value="C:IRE1-TRAF2-ASK1 complex"/>
    <property type="evidence" value="ECO:0007669"/>
    <property type="project" value="TreeGrafter"/>
</dbReference>
<dbReference type="EMBL" id="JASBNA010000029">
    <property type="protein sequence ID" value="KAK7683835.1"/>
    <property type="molecule type" value="Genomic_DNA"/>
</dbReference>
<sequence>MGCLFYYVLTNGGHPFGDVPEREMNILNNSKCLDDLESKEALHLISKLLSFDASERPESSAIHLHPYFWDTAKTLTFFQDVSDHLEALRPRRTHPILKKLEQDARDIADMDWSLQLDKSFVDTQGRRSAYTVNSIQDLLRVIRNSKHHYQELSSTAKEEIRPLPDGYLAYFIKRFPALIMHTYNLVASETLKGEVDLCVYFSSTD</sequence>
<evidence type="ECO:0000259" key="4">
    <source>
        <dbReference type="PROSITE" id="PS50011"/>
    </source>
</evidence>
<keyword evidence="7" id="KW-1185">Reference proteome</keyword>
<keyword evidence="3" id="KW-0067">ATP-binding</keyword>
<protein>
    <recommendedName>
        <fullName evidence="8">KEN domain-containing protein</fullName>
    </recommendedName>
</protein>
<evidence type="ECO:0000256" key="2">
    <source>
        <dbReference type="ARBA" id="ARBA00022741"/>
    </source>
</evidence>
<dbReference type="GO" id="GO:0004674">
    <property type="term" value="F:protein serine/threonine kinase activity"/>
    <property type="evidence" value="ECO:0007669"/>
    <property type="project" value="InterPro"/>
</dbReference>
<dbReference type="SUPFAM" id="SSF56112">
    <property type="entry name" value="Protein kinase-like (PK-like)"/>
    <property type="match status" value="1"/>
</dbReference>
<accession>A0AAW0FRA1</accession>
<evidence type="ECO:0000256" key="3">
    <source>
        <dbReference type="ARBA" id="ARBA00022840"/>
    </source>
</evidence>
<dbReference type="InterPro" id="IPR011009">
    <property type="entry name" value="Kinase-like_dom_sf"/>
</dbReference>
<organism evidence="6 7">
    <name type="scientific">Cerrena zonata</name>
    <dbReference type="NCBI Taxonomy" id="2478898"/>
    <lineage>
        <taxon>Eukaryota</taxon>
        <taxon>Fungi</taxon>
        <taxon>Dikarya</taxon>
        <taxon>Basidiomycota</taxon>
        <taxon>Agaricomycotina</taxon>
        <taxon>Agaricomycetes</taxon>
        <taxon>Polyporales</taxon>
        <taxon>Cerrenaceae</taxon>
        <taxon>Cerrena</taxon>
    </lineage>
</organism>
<proteinExistence type="predicted"/>
<evidence type="ECO:0000259" key="5">
    <source>
        <dbReference type="PROSITE" id="PS51392"/>
    </source>
</evidence>
<dbReference type="PROSITE" id="PS51392">
    <property type="entry name" value="KEN"/>
    <property type="match status" value="1"/>
</dbReference>
<feature type="domain" description="KEN" evidence="5">
    <location>
        <begin position="71"/>
        <end position="203"/>
    </location>
</feature>
<dbReference type="Proteomes" id="UP001385951">
    <property type="component" value="Unassembled WGS sequence"/>
</dbReference>
<feature type="domain" description="Protein kinase" evidence="4">
    <location>
        <begin position="1"/>
        <end position="68"/>
    </location>
</feature>
<dbReference type="InterPro" id="IPR010513">
    <property type="entry name" value="KEN_dom"/>
</dbReference>
<evidence type="ECO:0008006" key="8">
    <source>
        <dbReference type="Google" id="ProtNLM"/>
    </source>
</evidence>
<evidence type="ECO:0000313" key="6">
    <source>
        <dbReference type="EMBL" id="KAK7683835.1"/>
    </source>
</evidence>
<dbReference type="GO" id="GO:0006397">
    <property type="term" value="P:mRNA processing"/>
    <property type="evidence" value="ECO:0007669"/>
    <property type="project" value="InterPro"/>
</dbReference>
<dbReference type="GO" id="GO:0036498">
    <property type="term" value="P:IRE1-mediated unfolded protein response"/>
    <property type="evidence" value="ECO:0007669"/>
    <property type="project" value="TreeGrafter"/>
</dbReference>
<name>A0AAW0FRA1_9APHY</name>
<dbReference type="AlphaFoldDB" id="A0AAW0FRA1"/>
<dbReference type="PANTHER" id="PTHR13954">
    <property type="entry name" value="IRE1-RELATED"/>
    <property type="match status" value="1"/>
</dbReference>
<comment type="caution">
    <text evidence="6">The sequence shown here is derived from an EMBL/GenBank/DDBJ whole genome shotgun (WGS) entry which is preliminary data.</text>
</comment>
<gene>
    <name evidence="6" type="ORF">QCA50_013211</name>
</gene>
<dbReference type="GO" id="GO:0051082">
    <property type="term" value="F:unfolded protein binding"/>
    <property type="evidence" value="ECO:0007669"/>
    <property type="project" value="TreeGrafter"/>
</dbReference>
<dbReference type="GO" id="GO:0070059">
    <property type="term" value="P:intrinsic apoptotic signaling pathway in response to endoplasmic reticulum stress"/>
    <property type="evidence" value="ECO:0007669"/>
    <property type="project" value="TreeGrafter"/>
</dbReference>
<dbReference type="GO" id="GO:0004521">
    <property type="term" value="F:RNA endonuclease activity"/>
    <property type="evidence" value="ECO:0007669"/>
    <property type="project" value="InterPro"/>
</dbReference>
<dbReference type="PROSITE" id="PS50011">
    <property type="entry name" value="PROTEIN_KINASE_DOM"/>
    <property type="match status" value="1"/>
</dbReference>
<dbReference type="SMART" id="SM00580">
    <property type="entry name" value="PUG"/>
    <property type="match status" value="1"/>
</dbReference>
<dbReference type="InterPro" id="IPR045133">
    <property type="entry name" value="IRE1/2-like"/>
</dbReference>
<dbReference type="PANTHER" id="PTHR13954:SF6">
    <property type="entry name" value="NON-SPECIFIC SERINE_THREONINE PROTEIN KINASE"/>
    <property type="match status" value="1"/>
</dbReference>